<dbReference type="EMBL" id="JAHUVW010000004">
    <property type="protein sequence ID" value="MBV7674238.1"/>
    <property type="molecule type" value="Genomic_DNA"/>
</dbReference>
<feature type="transmembrane region" description="Helical" evidence="1">
    <location>
        <begin position="29"/>
        <end position="50"/>
    </location>
</feature>
<evidence type="ECO:0000313" key="3">
    <source>
        <dbReference type="Proteomes" id="UP000735541"/>
    </source>
</evidence>
<keyword evidence="1" id="KW-0472">Membrane</keyword>
<comment type="caution">
    <text evidence="2">The sequence shown here is derived from an EMBL/GenBank/DDBJ whole genome shotgun (WGS) entry which is preliminary data.</text>
</comment>
<reference evidence="2 3" key="1">
    <citation type="submission" date="2021-07" db="EMBL/GenBank/DDBJ databases">
        <title>Sequencing Streptomyces halstedii LGO-A4 genome an citrus endophytic actinomycete.</title>
        <authorList>
            <person name="Samborskyy M."/>
            <person name="Scott N."/>
            <person name="Deglau R."/>
            <person name="Dickens S."/>
            <person name="Oliveira L.G."/>
        </authorList>
    </citation>
    <scope>NUCLEOTIDE SEQUENCE [LARGE SCALE GENOMIC DNA]</scope>
    <source>
        <strain evidence="2 3">LGO-A4</strain>
    </source>
</reference>
<evidence type="ECO:0000256" key="1">
    <source>
        <dbReference type="SAM" id="Phobius"/>
    </source>
</evidence>
<protein>
    <submittedName>
        <fullName evidence="2">Uncharacterized protein</fullName>
    </submittedName>
</protein>
<dbReference type="Proteomes" id="UP000735541">
    <property type="component" value="Unassembled WGS sequence"/>
</dbReference>
<dbReference type="RefSeq" id="WP_228873949.1">
    <property type="nucleotide sequence ID" value="NZ_JAHUVW010000004.1"/>
</dbReference>
<keyword evidence="3" id="KW-1185">Reference proteome</keyword>
<organism evidence="2 3">
    <name type="scientific">Streptomyces halstedii</name>
    <dbReference type="NCBI Taxonomy" id="1944"/>
    <lineage>
        <taxon>Bacteria</taxon>
        <taxon>Bacillati</taxon>
        <taxon>Actinomycetota</taxon>
        <taxon>Actinomycetes</taxon>
        <taxon>Kitasatosporales</taxon>
        <taxon>Streptomycetaceae</taxon>
        <taxon>Streptomyces</taxon>
    </lineage>
</organism>
<proteinExistence type="predicted"/>
<accession>A0ABS6U126</accession>
<keyword evidence="1" id="KW-0812">Transmembrane</keyword>
<feature type="transmembrane region" description="Helical" evidence="1">
    <location>
        <begin position="57"/>
        <end position="85"/>
    </location>
</feature>
<sequence length="89" mass="8563">MPADPPLPLPPAAGPTAPAHPVGVSAGRLGAAEAATVISAIASVTVLAVLERPVPAVLAALVVAAGLLLLPGYALRLLAALTVLAGPRP</sequence>
<evidence type="ECO:0000313" key="2">
    <source>
        <dbReference type="EMBL" id="MBV7674238.1"/>
    </source>
</evidence>
<gene>
    <name evidence="2" type="ORF">STHAL_32850</name>
</gene>
<keyword evidence="1" id="KW-1133">Transmembrane helix</keyword>
<name>A0ABS6U126_STRHA</name>